<evidence type="ECO:0000256" key="1">
    <source>
        <dbReference type="SAM" id="MobiDB-lite"/>
    </source>
</evidence>
<feature type="compositionally biased region" description="Basic and acidic residues" evidence="1">
    <location>
        <begin position="324"/>
        <end position="333"/>
    </location>
</feature>
<reference evidence="2 3" key="1">
    <citation type="submission" date="2021-08" db="EMBL/GenBank/DDBJ databases">
        <title>Devosia salina sp. nov., isolated from the South China Sea sediment.</title>
        <authorList>
            <person name="Zhou Z."/>
        </authorList>
    </citation>
    <scope>NUCLEOTIDE SEQUENCE [LARGE SCALE GENOMIC DNA]</scope>
    <source>
        <strain evidence="2 3">SCS-3</strain>
    </source>
</reference>
<dbReference type="RefSeq" id="WP_220306202.1">
    <property type="nucleotide sequence ID" value="NZ_CP080590.1"/>
</dbReference>
<dbReference type="Proteomes" id="UP000825799">
    <property type="component" value="Chromosome"/>
</dbReference>
<evidence type="ECO:0000313" key="2">
    <source>
        <dbReference type="EMBL" id="QYO77748.1"/>
    </source>
</evidence>
<name>A0ABX8WH84_9HYPH</name>
<gene>
    <name evidence="2" type="ORF">K1X15_04040</name>
</gene>
<protein>
    <submittedName>
        <fullName evidence="2">Uncharacterized protein</fullName>
    </submittedName>
</protein>
<feature type="compositionally biased region" description="Basic residues" evidence="1">
    <location>
        <begin position="313"/>
        <end position="323"/>
    </location>
</feature>
<organism evidence="2 3">
    <name type="scientific">Devosia salina</name>
    <dbReference type="NCBI Taxonomy" id="2860336"/>
    <lineage>
        <taxon>Bacteria</taxon>
        <taxon>Pseudomonadati</taxon>
        <taxon>Pseudomonadota</taxon>
        <taxon>Alphaproteobacteria</taxon>
        <taxon>Hyphomicrobiales</taxon>
        <taxon>Devosiaceae</taxon>
        <taxon>Devosia</taxon>
    </lineage>
</organism>
<proteinExistence type="predicted"/>
<feature type="region of interest" description="Disordered" evidence="1">
    <location>
        <begin position="302"/>
        <end position="333"/>
    </location>
</feature>
<dbReference type="EMBL" id="CP080590">
    <property type="protein sequence ID" value="QYO77748.1"/>
    <property type="molecule type" value="Genomic_DNA"/>
</dbReference>
<sequence>MKLRDSGAGRRLQRESELASRLGVSRATLRHYRDAYVLTNHLPLDLAMRLRREASAVASAALSRWFLEDPDAVLAFLHQREEITDAVVRSALGVRTTKRSAPAKQTLTLEQCLQRLSEPEGSLVTADPRSVFSMASWRWRREAVRFVGVDPAVAAFYGIRHEAVLEEPMEAAAMPQLSWRKIGQKGETAGAWAGLIEVPSMVMPERYAAEARGIWTRAVAASAHYRVVIIVSPNAGARRQLLSVIPPTAASAWLGHPADPERLSGQRKGTSVPIVAGATAGLGLILFSTPFSLLQDLTMPPGPRWRVPQGRKAGSKGRKKRSRSTREVEGEERLWSDGQRWAGEFTGLY</sequence>
<evidence type="ECO:0000313" key="3">
    <source>
        <dbReference type="Proteomes" id="UP000825799"/>
    </source>
</evidence>
<accession>A0ABX8WH84</accession>
<keyword evidence="3" id="KW-1185">Reference proteome</keyword>